<evidence type="ECO:0000313" key="3">
    <source>
        <dbReference type="Proteomes" id="UP000665561"/>
    </source>
</evidence>
<gene>
    <name evidence="2" type="ORF">GT019_22060</name>
</gene>
<dbReference type="Gene3D" id="1.10.150.80">
    <property type="entry name" value="HRDC domain"/>
    <property type="match status" value="1"/>
</dbReference>
<reference evidence="2 3" key="1">
    <citation type="submission" date="2020-01" db="EMBL/GenBank/DDBJ databases">
        <title>Paenibacillus soybeanensis sp. nov. isolated from the nodules of soybean (Glycine max(L.) Merr).</title>
        <authorList>
            <person name="Wang H."/>
        </authorList>
    </citation>
    <scope>NUCLEOTIDE SEQUENCE [LARGE SCALE GENOMIC DNA]</scope>
    <source>
        <strain evidence="2 3">T1</strain>
    </source>
</reference>
<comment type="caution">
    <text evidence="2">The sequence shown here is derived from an EMBL/GenBank/DDBJ whole genome shotgun (WGS) entry which is preliminary data.</text>
</comment>
<dbReference type="InterPro" id="IPR002121">
    <property type="entry name" value="HRDC_dom"/>
</dbReference>
<organism evidence="2 3">
    <name type="scientific">Paenibacillus glycinis</name>
    <dbReference type="NCBI Taxonomy" id="2697035"/>
    <lineage>
        <taxon>Bacteria</taxon>
        <taxon>Bacillati</taxon>
        <taxon>Bacillota</taxon>
        <taxon>Bacilli</taxon>
        <taxon>Bacillales</taxon>
        <taxon>Paenibacillaceae</taxon>
        <taxon>Paenibacillus</taxon>
    </lineage>
</organism>
<keyword evidence="3" id="KW-1185">Reference proteome</keyword>
<sequence>MQVVFLNTFEKAGGEDGAAREAQLSICEQNGVWSVIWTDSEGNRDGDQAVWYEGGSWEEMMTAFRHGIAVHMGDGFSPLIDGMLEERKSAEGSGTLYSMVQCYGEMNGDADLFNALRDWRRAKAVAIKKSAYLVATNRMLWMISAFVPRLPEELLQIPGWGESKQTAYGEEVLAITAAFARETQFPLDWVADTLDAKTYTKWMFKQKEMKYKALLDRQQEKRELLRAIAEGKSIEELQAQIDLPRRDLMERIEKLDTEGYDLEPLIEKELAQMPAAEQQQVWDAMHAIGDRYLRPVLHQVYGEEAEKGKGASLDLLYDRLRLIRLRYRRAGGNRVS</sequence>
<dbReference type="InterPro" id="IPR044876">
    <property type="entry name" value="HRDC_dom_sf"/>
</dbReference>
<dbReference type="Pfam" id="PF00570">
    <property type="entry name" value="HRDC"/>
    <property type="match status" value="1"/>
</dbReference>
<feature type="domain" description="HRDC" evidence="1">
    <location>
        <begin position="106"/>
        <end position="186"/>
    </location>
</feature>
<dbReference type="PROSITE" id="PS50967">
    <property type="entry name" value="HRDC"/>
    <property type="match status" value="1"/>
</dbReference>
<name>A0ABW9XV71_9BACL</name>
<evidence type="ECO:0000313" key="2">
    <source>
        <dbReference type="EMBL" id="NBD26567.1"/>
    </source>
</evidence>
<proteinExistence type="predicted"/>
<dbReference type="SMART" id="SM00341">
    <property type="entry name" value="HRDC"/>
    <property type="match status" value="1"/>
</dbReference>
<evidence type="ECO:0000259" key="1">
    <source>
        <dbReference type="PROSITE" id="PS50967"/>
    </source>
</evidence>
<dbReference type="SUPFAM" id="SSF47819">
    <property type="entry name" value="HRDC-like"/>
    <property type="match status" value="1"/>
</dbReference>
<dbReference type="Proteomes" id="UP000665561">
    <property type="component" value="Unassembled WGS sequence"/>
</dbReference>
<accession>A0ABW9XV71</accession>
<dbReference type="EMBL" id="JAAAMV010000022">
    <property type="protein sequence ID" value="NBD26567.1"/>
    <property type="molecule type" value="Genomic_DNA"/>
</dbReference>
<protein>
    <submittedName>
        <fullName evidence="2">Aldolase</fullName>
    </submittedName>
</protein>
<dbReference type="InterPro" id="IPR010997">
    <property type="entry name" value="HRDC-like_sf"/>
</dbReference>
<dbReference type="RefSeq" id="WP_161745491.1">
    <property type="nucleotide sequence ID" value="NZ_JAAAMV010000022.1"/>
</dbReference>